<dbReference type="GO" id="GO:0140944">
    <property type="term" value="F:histone H4K20 monomethyltransferase activity"/>
    <property type="evidence" value="ECO:0007669"/>
    <property type="project" value="UniProtKB-EC"/>
</dbReference>
<evidence type="ECO:0000256" key="8">
    <source>
        <dbReference type="ARBA" id="ARBA00022853"/>
    </source>
</evidence>
<evidence type="ECO:0000256" key="11">
    <source>
        <dbReference type="ARBA" id="ARBA00023242"/>
    </source>
</evidence>
<comment type="caution">
    <text evidence="15">The sequence shown here is derived from an EMBL/GenBank/DDBJ whole genome shotgun (WGS) entry which is preliminary data.</text>
</comment>
<dbReference type="PANTHER" id="PTHR46167:SF1">
    <property type="entry name" value="N-LYSINE METHYLTRANSFERASE KMT5A"/>
    <property type="match status" value="1"/>
</dbReference>
<dbReference type="SUPFAM" id="SSF82199">
    <property type="entry name" value="SET domain"/>
    <property type="match status" value="1"/>
</dbReference>
<evidence type="ECO:0000256" key="3">
    <source>
        <dbReference type="ARBA" id="ARBA00012187"/>
    </source>
</evidence>
<evidence type="ECO:0000256" key="4">
    <source>
        <dbReference type="ARBA" id="ARBA00022454"/>
    </source>
</evidence>
<dbReference type="AlphaFoldDB" id="A0ABD6EAI5"/>
<dbReference type="EC" id="2.1.1.361" evidence="3"/>
<reference evidence="15 16" key="1">
    <citation type="submission" date="2024-08" db="EMBL/GenBank/DDBJ databases">
        <title>Gnathostoma spinigerum genome.</title>
        <authorList>
            <person name="Gonzalez-Bertolin B."/>
            <person name="Monzon S."/>
            <person name="Zaballos A."/>
            <person name="Jimenez P."/>
            <person name="Dekumyoy P."/>
            <person name="Varona S."/>
            <person name="Cuesta I."/>
            <person name="Sumanam S."/>
            <person name="Adisakwattana P."/>
            <person name="Gasser R.B."/>
            <person name="Hernandez-Gonzalez A."/>
            <person name="Young N.D."/>
            <person name="Perteguer M.J."/>
        </authorList>
    </citation>
    <scope>NUCLEOTIDE SEQUENCE [LARGE SCALE GENOMIC DNA]</scope>
    <source>
        <strain evidence="15">AL3</strain>
        <tissue evidence="15">Liver</tissue>
    </source>
</reference>
<accession>A0ABD6EAI5</accession>
<dbReference type="Gene3D" id="2.170.270.10">
    <property type="entry name" value="SET domain"/>
    <property type="match status" value="1"/>
</dbReference>
<organism evidence="15 16">
    <name type="scientific">Gnathostoma spinigerum</name>
    <dbReference type="NCBI Taxonomy" id="75299"/>
    <lineage>
        <taxon>Eukaryota</taxon>
        <taxon>Metazoa</taxon>
        <taxon>Ecdysozoa</taxon>
        <taxon>Nematoda</taxon>
        <taxon>Chromadorea</taxon>
        <taxon>Rhabditida</taxon>
        <taxon>Spirurina</taxon>
        <taxon>Gnathostomatomorpha</taxon>
        <taxon>Gnathostomatoidea</taxon>
        <taxon>Gnathostomatidae</taxon>
        <taxon>Gnathostoma</taxon>
    </lineage>
</organism>
<name>A0ABD6EAI5_9BILA</name>
<sequence>MLGTVVQQKRGRRRKQKAVFPKKAAAHENDTSSRKITEFFPVRRSNRKTSKQLEAEQNELLRQAIKTGRNEDYLDVYVCDVKGRGIRAGRAFRKNEFVVEYKGEIIDLQTAKLREKMYAENENIGSYMYFFKHNNKSFCVDATVETPYKGRLINHSALCPNLKTKVVEFGCEHHLILVAKRDIEIGEELLYDYGDRTPATVLANPWLVSS</sequence>
<evidence type="ECO:0000313" key="16">
    <source>
        <dbReference type="Proteomes" id="UP001608902"/>
    </source>
</evidence>
<dbReference type="InterPro" id="IPR016858">
    <property type="entry name" value="KMT5A-like"/>
</dbReference>
<comment type="subcellular location">
    <subcellularLocation>
        <location evidence="2">Chromosome</location>
    </subcellularLocation>
    <subcellularLocation>
        <location evidence="1">Nucleus</location>
    </subcellularLocation>
</comment>
<dbReference type="SMART" id="SM00317">
    <property type="entry name" value="SET"/>
    <property type="match status" value="1"/>
</dbReference>
<dbReference type="InterPro" id="IPR051760">
    <property type="entry name" value="KMT5A"/>
</dbReference>
<evidence type="ECO:0000256" key="2">
    <source>
        <dbReference type="ARBA" id="ARBA00004286"/>
    </source>
</evidence>
<feature type="region of interest" description="Disordered" evidence="13">
    <location>
        <begin position="1"/>
        <end position="32"/>
    </location>
</feature>
<keyword evidence="11" id="KW-0539">Nucleus</keyword>
<keyword evidence="5" id="KW-0489">Methyltransferase</keyword>
<evidence type="ECO:0000256" key="9">
    <source>
        <dbReference type="ARBA" id="ARBA00023015"/>
    </source>
</evidence>
<dbReference type="InterPro" id="IPR001214">
    <property type="entry name" value="SET_dom"/>
</dbReference>
<dbReference type="InterPro" id="IPR047266">
    <property type="entry name" value="KMT5A-like_SET"/>
</dbReference>
<evidence type="ECO:0000259" key="14">
    <source>
        <dbReference type="PROSITE" id="PS50280"/>
    </source>
</evidence>
<keyword evidence="16" id="KW-1185">Reference proteome</keyword>
<keyword evidence="9" id="KW-0805">Transcription regulation</keyword>
<evidence type="ECO:0000256" key="1">
    <source>
        <dbReference type="ARBA" id="ARBA00004123"/>
    </source>
</evidence>
<dbReference type="EMBL" id="JBGFUD010002038">
    <property type="protein sequence ID" value="MFH4977063.1"/>
    <property type="molecule type" value="Genomic_DNA"/>
</dbReference>
<keyword evidence="10" id="KW-0804">Transcription</keyword>
<dbReference type="GO" id="GO:0032259">
    <property type="term" value="P:methylation"/>
    <property type="evidence" value="ECO:0007669"/>
    <property type="project" value="UniProtKB-KW"/>
</dbReference>
<keyword evidence="4" id="KW-0158">Chromosome</keyword>
<evidence type="ECO:0000256" key="5">
    <source>
        <dbReference type="ARBA" id="ARBA00022603"/>
    </source>
</evidence>
<evidence type="ECO:0000313" key="15">
    <source>
        <dbReference type="EMBL" id="MFH4977063.1"/>
    </source>
</evidence>
<evidence type="ECO:0000256" key="10">
    <source>
        <dbReference type="ARBA" id="ARBA00023163"/>
    </source>
</evidence>
<dbReference type="CDD" id="cd10528">
    <property type="entry name" value="SET_SETD8"/>
    <property type="match status" value="1"/>
</dbReference>
<gene>
    <name evidence="15" type="ORF">AB6A40_003772</name>
</gene>
<proteinExistence type="predicted"/>
<comment type="catalytic activity">
    <reaction evidence="12">
        <text>L-lysyl(20)-[histone H4] + S-adenosyl-L-methionine = N(6)-methyl-L-lysyl(20)-[histone H4] + S-adenosyl-L-homocysteine + H(+)</text>
        <dbReference type="Rhea" id="RHEA:60344"/>
        <dbReference type="Rhea" id="RHEA-COMP:15554"/>
        <dbReference type="Rhea" id="RHEA-COMP:15555"/>
        <dbReference type="ChEBI" id="CHEBI:15378"/>
        <dbReference type="ChEBI" id="CHEBI:29969"/>
        <dbReference type="ChEBI" id="CHEBI:57856"/>
        <dbReference type="ChEBI" id="CHEBI:59789"/>
        <dbReference type="ChEBI" id="CHEBI:61929"/>
        <dbReference type="EC" id="2.1.1.361"/>
    </reaction>
</comment>
<dbReference type="PROSITE" id="PS50280">
    <property type="entry name" value="SET"/>
    <property type="match status" value="1"/>
</dbReference>
<evidence type="ECO:0000256" key="7">
    <source>
        <dbReference type="ARBA" id="ARBA00022691"/>
    </source>
</evidence>
<protein>
    <recommendedName>
        <fullName evidence="3">[histone H4]-lysine(20) N-methyltransferase</fullName>
        <ecNumber evidence="3">2.1.1.361</ecNumber>
    </recommendedName>
</protein>
<dbReference type="PROSITE" id="PS51571">
    <property type="entry name" value="SAM_MT43_PR_SET"/>
    <property type="match status" value="1"/>
</dbReference>
<dbReference type="Pfam" id="PF00856">
    <property type="entry name" value="SET"/>
    <property type="match status" value="1"/>
</dbReference>
<dbReference type="GO" id="GO:0005694">
    <property type="term" value="C:chromosome"/>
    <property type="evidence" value="ECO:0007669"/>
    <property type="project" value="UniProtKB-SubCell"/>
</dbReference>
<evidence type="ECO:0000256" key="6">
    <source>
        <dbReference type="ARBA" id="ARBA00022679"/>
    </source>
</evidence>
<evidence type="ECO:0000256" key="12">
    <source>
        <dbReference type="ARBA" id="ARBA00047784"/>
    </source>
</evidence>
<keyword evidence="7" id="KW-0949">S-adenosyl-L-methionine</keyword>
<dbReference type="PANTHER" id="PTHR46167">
    <property type="entry name" value="N-LYSINE METHYLTRANSFERASE KMT5A"/>
    <property type="match status" value="1"/>
</dbReference>
<dbReference type="InterPro" id="IPR046341">
    <property type="entry name" value="SET_dom_sf"/>
</dbReference>
<dbReference type="Proteomes" id="UP001608902">
    <property type="component" value="Unassembled WGS sequence"/>
</dbReference>
<evidence type="ECO:0000256" key="13">
    <source>
        <dbReference type="SAM" id="MobiDB-lite"/>
    </source>
</evidence>
<keyword evidence="8" id="KW-0156">Chromatin regulator</keyword>
<feature type="domain" description="SET" evidence="14">
    <location>
        <begin position="74"/>
        <end position="194"/>
    </location>
</feature>
<dbReference type="GO" id="GO:0005634">
    <property type="term" value="C:nucleus"/>
    <property type="evidence" value="ECO:0007669"/>
    <property type="project" value="UniProtKB-SubCell"/>
</dbReference>
<keyword evidence="6" id="KW-0808">Transferase</keyword>